<organism evidence="2 3">
    <name type="scientific">Collinsella aerofaciens (strain ATCC 25986 / DSM 3979 / JCM 10188 / KCTC 3647 / NCTC 11838 / VPI 1003)</name>
    <dbReference type="NCBI Taxonomy" id="411903"/>
    <lineage>
        <taxon>Bacteria</taxon>
        <taxon>Bacillati</taxon>
        <taxon>Actinomycetota</taxon>
        <taxon>Coriobacteriia</taxon>
        <taxon>Coriobacteriales</taxon>
        <taxon>Coriobacteriaceae</taxon>
        <taxon>Collinsella</taxon>
    </lineage>
</organism>
<dbReference type="Proteomes" id="UP000002979">
    <property type="component" value="Unassembled WGS sequence"/>
</dbReference>
<dbReference type="EMBL" id="AAVN02000012">
    <property type="protein sequence ID" value="EBA38641.1"/>
    <property type="molecule type" value="Genomic_DNA"/>
</dbReference>
<reference evidence="2 3" key="1">
    <citation type="submission" date="2007-01" db="EMBL/GenBank/DDBJ databases">
        <title>Draft genome sequence of Collinsella aerofaciens (ATCC 25986).</title>
        <authorList>
            <person name="Sudarsanam P."/>
            <person name="Ley R."/>
            <person name="Guruge J."/>
            <person name="Turnbaugh P.J."/>
            <person name="Mahowald M."/>
            <person name="Liep D."/>
            <person name="Gordon J."/>
        </authorList>
    </citation>
    <scope>NUCLEOTIDE SEQUENCE [LARGE SCALE GENOMIC DNA]</scope>
    <source>
        <strain evidence="3">ATCC 25986 / DSM 3979 / JCM 10188 / KCTC 3647 / NCTC 11838 / VPI 1003</strain>
    </source>
</reference>
<reference evidence="2 3" key="2">
    <citation type="submission" date="2007-04" db="EMBL/GenBank/DDBJ databases">
        <authorList>
            <person name="Fulton L."/>
            <person name="Clifton S."/>
            <person name="Fulton B."/>
            <person name="Xu J."/>
            <person name="Minx P."/>
            <person name="Mardis E.R."/>
            <person name="Wilson R.K."/>
        </authorList>
    </citation>
    <scope>NUCLEOTIDE SEQUENCE [LARGE SCALE GENOMIC DNA]</scope>
    <source>
        <strain evidence="3">ATCC 25986 / DSM 3979 / JCM 10188 / KCTC 3647 / NCTC 11838 / VPI 1003</strain>
    </source>
</reference>
<sequence>MWTTPLLENGICFLLGLGGEYATRHLGGRLNTSHGEHSRSDIGETAVLDTGKLCLLINDDERHAVGGVSRERMLGTVGSDVKHVIGVAVVGGDQRKAALGENRRDNLGQGIVNGLDSLNGSVEHAGMANHVAVCEVHDVEISAILVDGGDKLLSNLGSAHLRLQIVGSDLGGSDEHALLALLGLLDAAVEEERHVGVLLGLGGVQLLQAIGGDNVGQDVLGERLGESDLDVKRRVVLSHRHKVRKLDLLALKAVELLVREHASHLTGAVGTEVEEDGRVTLVDALVVGSKGLDELIAARILLVVGLDTGNGVGIGIGRIDHDIVGALDALPTVVAVHGPITARDGGNASVATGLLGDLGQEGAELTHVTGTGLRVDVAAVHKGVDANGLDTVLGSHLDQSLDVVHVRMNTARTHKAHEMESLAVSLDIVHSLDENLVLGDGTVLDGIVDARKLLEHDAAGTDVEVTHLGVSHLTVGKAHILARSTERGVRILLVQAIKEGRLSSGDGVLAIGRSQATAVHDDQECRKMTLCHMSYSPALTTIEAKSAALSEAPPTRAPSTSGLATSSAMLPGLAEPP</sequence>
<name>A4ECN1_COLAA</name>
<dbReference type="AlphaFoldDB" id="A4ECN1"/>
<accession>A4ECN1</accession>
<gene>
    <name evidence="2" type="ORF">COLAER_02214</name>
</gene>
<protein>
    <submittedName>
        <fullName evidence="2">Uncharacterized protein</fullName>
    </submittedName>
</protein>
<evidence type="ECO:0000313" key="3">
    <source>
        <dbReference type="Proteomes" id="UP000002979"/>
    </source>
</evidence>
<feature type="compositionally biased region" description="Polar residues" evidence="1">
    <location>
        <begin position="557"/>
        <end position="568"/>
    </location>
</feature>
<comment type="caution">
    <text evidence="2">The sequence shown here is derived from an EMBL/GenBank/DDBJ whole genome shotgun (WGS) entry which is preliminary data.</text>
</comment>
<feature type="region of interest" description="Disordered" evidence="1">
    <location>
        <begin position="547"/>
        <end position="577"/>
    </location>
</feature>
<evidence type="ECO:0000313" key="2">
    <source>
        <dbReference type="EMBL" id="EBA38641.1"/>
    </source>
</evidence>
<proteinExistence type="predicted"/>
<evidence type="ECO:0000256" key="1">
    <source>
        <dbReference type="SAM" id="MobiDB-lite"/>
    </source>
</evidence>